<evidence type="ECO:0000256" key="1">
    <source>
        <dbReference type="SAM" id="Phobius"/>
    </source>
</evidence>
<feature type="transmembrane region" description="Helical" evidence="1">
    <location>
        <begin position="356"/>
        <end position="375"/>
    </location>
</feature>
<dbReference type="AlphaFoldDB" id="A0A856MA60"/>
<gene>
    <name evidence="2" type="ORF">DP114_09425</name>
</gene>
<feature type="transmembrane region" description="Helical" evidence="1">
    <location>
        <begin position="167"/>
        <end position="191"/>
    </location>
</feature>
<keyword evidence="1" id="KW-0812">Transmembrane</keyword>
<evidence type="ECO:0000313" key="3">
    <source>
        <dbReference type="Proteomes" id="UP000503129"/>
    </source>
</evidence>
<feature type="transmembrane region" description="Helical" evidence="1">
    <location>
        <begin position="142"/>
        <end position="160"/>
    </location>
</feature>
<reference evidence="2 3" key="1">
    <citation type="submission" date="2018-06" db="EMBL/GenBank/DDBJ databases">
        <title>Comparative genomics of Brasilonema spp. strains.</title>
        <authorList>
            <person name="Alvarenga D.O."/>
            <person name="Fiore M.F."/>
            <person name="Varani A.M."/>
        </authorList>
    </citation>
    <scope>NUCLEOTIDE SEQUENCE [LARGE SCALE GENOMIC DNA]</scope>
    <source>
        <strain evidence="2 3">CENA114</strain>
    </source>
</reference>
<organism evidence="2 3">
    <name type="scientific">Brasilonema sennae CENA114</name>
    <dbReference type="NCBI Taxonomy" id="415709"/>
    <lineage>
        <taxon>Bacteria</taxon>
        <taxon>Bacillati</taxon>
        <taxon>Cyanobacteriota</taxon>
        <taxon>Cyanophyceae</taxon>
        <taxon>Nostocales</taxon>
        <taxon>Scytonemataceae</taxon>
        <taxon>Brasilonema</taxon>
        <taxon>Bromeliae group (in: Brasilonema)</taxon>
    </lineage>
</organism>
<evidence type="ECO:0008006" key="4">
    <source>
        <dbReference type="Google" id="ProtNLM"/>
    </source>
</evidence>
<evidence type="ECO:0000313" key="2">
    <source>
        <dbReference type="EMBL" id="QDL08095.1"/>
    </source>
</evidence>
<accession>A0A856MA60</accession>
<name>A0A856MA60_9CYAN</name>
<sequence>MKLHAGWRLQVLIFITAFAILVSRRPDALFNAQFWAEDGKCWYAEAYNLGIIQSLVLPKGGYFQTISRLTAGFVQFFPLLWAPLIFNLTAIVIQILPVYLIASVRFSQLIPNLRTRLFLGLLYLALPNSFETHANITNAHWHLAILACMVVLATPSRLLVWQVFDIAVILLSGLSGPFSVLLAPIAAIIWWLRRQRWSFILLLGLTAGAVVQGIAILLTGHSSRVHTSLGATPDLFTKILASQVFLAALIGQKGSKLISSISFGYSIIAILIAVAGTALFLYCLLKAPLELRLFSIFAAGVFGMSLLSPVVSETVPQWWLLWRPGTGVRYWFIPMLAFVTILTWLLGATRPRRLQLTARIALVIMLAGIVVDWRYPTFADLKFKNYSKQFIEAPTGTKVTIPINPPGWFMELIKH</sequence>
<keyword evidence="3" id="KW-1185">Reference proteome</keyword>
<proteinExistence type="predicted"/>
<feature type="transmembrane region" description="Helical" evidence="1">
    <location>
        <begin position="79"/>
        <end position="101"/>
    </location>
</feature>
<feature type="transmembrane region" description="Helical" evidence="1">
    <location>
        <begin position="197"/>
        <end position="219"/>
    </location>
</feature>
<keyword evidence="1" id="KW-0472">Membrane</keyword>
<dbReference type="EMBL" id="CP030118">
    <property type="protein sequence ID" value="QDL08095.1"/>
    <property type="molecule type" value="Genomic_DNA"/>
</dbReference>
<dbReference type="KEGG" id="bsen:DP114_09425"/>
<dbReference type="RefSeq" id="WP_171975962.1">
    <property type="nucleotide sequence ID" value="NZ_CAWOXK010000001.1"/>
</dbReference>
<feature type="transmembrane region" description="Helical" evidence="1">
    <location>
        <begin position="291"/>
        <end position="311"/>
    </location>
</feature>
<protein>
    <recommendedName>
        <fullName evidence="4">Glucosyltransferase</fullName>
    </recommendedName>
</protein>
<keyword evidence="1" id="KW-1133">Transmembrane helix</keyword>
<dbReference type="Proteomes" id="UP000503129">
    <property type="component" value="Chromosome"/>
</dbReference>
<feature type="transmembrane region" description="Helical" evidence="1">
    <location>
        <begin position="331"/>
        <end position="349"/>
    </location>
</feature>
<feature type="transmembrane region" description="Helical" evidence="1">
    <location>
        <begin position="263"/>
        <end position="284"/>
    </location>
</feature>